<accession>A0A1T3MTF0</accession>
<keyword evidence="1" id="KW-0472">Membrane</keyword>
<evidence type="ECO:0000313" key="3">
    <source>
        <dbReference type="Proteomes" id="UP000190813"/>
    </source>
</evidence>
<name>A0A1T3MTF0_9FLAO</name>
<keyword evidence="3" id="KW-1185">Reference proteome</keyword>
<feature type="transmembrane region" description="Helical" evidence="1">
    <location>
        <begin position="109"/>
        <end position="127"/>
    </location>
</feature>
<dbReference type="Proteomes" id="UP000190813">
    <property type="component" value="Unassembled WGS sequence"/>
</dbReference>
<dbReference type="AlphaFoldDB" id="A0A1T3MTF0"/>
<keyword evidence="1" id="KW-1133">Transmembrane helix</keyword>
<proteinExistence type="predicted"/>
<evidence type="ECO:0000256" key="1">
    <source>
        <dbReference type="SAM" id="Phobius"/>
    </source>
</evidence>
<organism evidence="2 3">
    <name type="scientific">Elizabethkingia occulta</name>
    <dbReference type="NCBI Taxonomy" id="1867263"/>
    <lineage>
        <taxon>Bacteria</taxon>
        <taxon>Pseudomonadati</taxon>
        <taxon>Bacteroidota</taxon>
        <taxon>Flavobacteriia</taxon>
        <taxon>Flavobacteriales</taxon>
        <taxon>Weeksellaceae</taxon>
        <taxon>Elizabethkingia</taxon>
    </lineage>
</organism>
<feature type="transmembrane region" description="Helical" evidence="1">
    <location>
        <begin position="54"/>
        <end position="77"/>
    </location>
</feature>
<dbReference type="EMBL" id="MAHX01000006">
    <property type="protein sequence ID" value="OPC67912.1"/>
    <property type="molecule type" value="Genomic_DNA"/>
</dbReference>
<gene>
    <name evidence="2" type="ORF">BAZ10_15060</name>
</gene>
<reference evidence="2 3" key="1">
    <citation type="submission" date="2016-06" db="EMBL/GenBank/DDBJ databases">
        <title>Revisiting the taxonomy of the Elizabethkingia Genus based on Whole-Genome Sequencing, Optical Mapping, and MALDI-TOF.</title>
        <authorList>
            <person name="Nicholson A.C."/>
        </authorList>
    </citation>
    <scope>NUCLEOTIDE SEQUENCE [LARGE SCALE GENOMIC DNA]</scope>
    <source>
        <strain evidence="2 3">G4070</strain>
    </source>
</reference>
<sequence length="134" mass="14956">MNTIFYLINKMKALKITSIISFLLIGGVNPKGTINILAFPYMLVEFFAELFNGNLGMDMLLALVIVITLTGTLIIFYKNQNRSLLILCFITLSLFSVFLSGILTSKPNLWFIATSGIFVVSSLLLIFRSPKSHI</sequence>
<keyword evidence="1" id="KW-0812">Transmembrane</keyword>
<protein>
    <submittedName>
        <fullName evidence="2">Uncharacterized protein</fullName>
    </submittedName>
</protein>
<comment type="caution">
    <text evidence="2">The sequence shown here is derived from an EMBL/GenBank/DDBJ whole genome shotgun (WGS) entry which is preliminary data.</text>
</comment>
<evidence type="ECO:0000313" key="2">
    <source>
        <dbReference type="EMBL" id="OPC67912.1"/>
    </source>
</evidence>
<feature type="transmembrane region" description="Helical" evidence="1">
    <location>
        <begin position="84"/>
        <end position="103"/>
    </location>
</feature>